<feature type="compositionally biased region" description="Low complexity" evidence="5">
    <location>
        <begin position="355"/>
        <end position="364"/>
    </location>
</feature>
<dbReference type="InterPro" id="IPR036964">
    <property type="entry name" value="RASGEF_cat_dom_sf"/>
</dbReference>
<evidence type="ECO:0000259" key="8">
    <source>
        <dbReference type="PROSITE" id="PS50212"/>
    </source>
</evidence>
<evidence type="ECO:0000256" key="1">
    <source>
        <dbReference type="ARBA" id="ARBA00022443"/>
    </source>
</evidence>
<dbReference type="InterPro" id="IPR001895">
    <property type="entry name" value="RASGEF_cat_dom"/>
</dbReference>
<dbReference type="Pfam" id="PF25006">
    <property type="entry name" value="DUF7783"/>
    <property type="match status" value="1"/>
</dbReference>
<evidence type="ECO:0000256" key="2">
    <source>
        <dbReference type="ARBA" id="ARBA00022658"/>
    </source>
</evidence>
<dbReference type="Gene3D" id="1.20.870.10">
    <property type="entry name" value="Son of sevenless (SoS) protein Chain: S domain 1"/>
    <property type="match status" value="1"/>
</dbReference>
<dbReference type="InterPro" id="IPR036028">
    <property type="entry name" value="SH3-like_dom_sf"/>
</dbReference>
<dbReference type="SUPFAM" id="SSF48366">
    <property type="entry name" value="Ras GEF"/>
    <property type="match status" value="1"/>
</dbReference>
<dbReference type="CDD" id="cd00155">
    <property type="entry name" value="RasGEF"/>
    <property type="match status" value="1"/>
</dbReference>
<proteinExistence type="predicted"/>
<dbReference type="GO" id="GO:0005085">
    <property type="term" value="F:guanyl-nucleotide exchange factor activity"/>
    <property type="evidence" value="ECO:0007669"/>
    <property type="project" value="UniProtKB-KW"/>
</dbReference>
<feature type="compositionally biased region" description="Polar residues" evidence="5">
    <location>
        <begin position="427"/>
        <end position="436"/>
    </location>
</feature>
<keyword evidence="2 3" id="KW-0344">Guanine-nucleotide releasing factor</keyword>
<evidence type="ECO:0000256" key="4">
    <source>
        <dbReference type="PROSITE-ProRule" id="PRU00192"/>
    </source>
</evidence>
<keyword evidence="10" id="KW-1185">Reference proteome</keyword>
<dbReference type="SMART" id="SM00229">
    <property type="entry name" value="RasGEFN"/>
    <property type="match status" value="1"/>
</dbReference>
<dbReference type="SMART" id="SM00147">
    <property type="entry name" value="RasGEF"/>
    <property type="match status" value="1"/>
</dbReference>
<evidence type="ECO:0000313" key="9">
    <source>
        <dbReference type="EMBL" id="KAF8478060.1"/>
    </source>
</evidence>
<keyword evidence="1 4" id="KW-0728">SH3 domain</keyword>
<feature type="domain" description="N-terminal Ras-GEF" evidence="8">
    <location>
        <begin position="785"/>
        <end position="917"/>
    </location>
</feature>
<dbReference type="InterPro" id="IPR008937">
    <property type="entry name" value="Ras-like_GEF"/>
</dbReference>
<dbReference type="Pfam" id="PF00617">
    <property type="entry name" value="RasGEF"/>
    <property type="match status" value="1"/>
</dbReference>
<dbReference type="InterPro" id="IPR056685">
    <property type="entry name" value="DUF7783"/>
</dbReference>
<dbReference type="InterPro" id="IPR000651">
    <property type="entry name" value="Ras-like_Gua-exchang_fac_N"/>
</dbReference>
<accession>A0A9P5MT37</accession>
<dbReference type="PROSITE" id="PS50002">
    <property type="entry name" value="SH3"/>
    <property type="match status" value="1"/>
</dbReference>
<dbReference type="InterPro" id="IPR001452">
    <property type="entry name" value="SH3_domain"/>
</dbReference>
<evidence type="ECO:0000256" key="3">
    <source>
        <dbReference type="PROSITE-ProRule" id="PRU00168"/>
    </source>
</evidence>
<dbReference type="GO" id="GO:0007265">
    <property type="term" value="P:Ras protein signal transduction"/>
    <property type="evidence" value="ECO:0007669"/>
    <property type="project" value="TreeGrafter"/>
</dbReference>
<protein>
    <submittedName>
        <fullName evidence="9">Ras GEF</fullName>
    </submittedName>
</protein>
<evidence type="ECO:0000256" key="5">
    <source>
        <dbReference type="SAM" id="MobiDB-lite"/>
    </source>
</evidence>
<dbReference type="PROSITE" id="PS50212">
    <property type="entry name" value="RASGEF_NTER"/>
    <property type="match status" value="1"/>
</dbReference>
<name>A0A9P5MT37_9AGAM</name>
<dbReference type="Gene3D" id="1.10.840.10">
    <property type="entry name" value="Ras guanine-nucleotide exchange factors catalytic domain"/>
    <property type="match status" value="1"/>
</dbReference>
<feature type="compositionally biased region" description="Polar residues" evidence="5">
    <location>
        <begin position="679"/>
        <end position="697"/>
    </location>
</feature>
<dbReference type="PANTHER" id="PTHR23113:SF354">
    <property type="entry name" value="BUD SITE SELECTION PROTEIN 5"/>
    <property type="match status" value="1"/>
</dbReference>
<dbReference type="GO" id="GO:0005886">
    <property type="term" value="C:plasma membrane"/>
    <property type="evidence" value="ECO:0007669"/>
    <property type="project" value="TreeGrafter"/>
</dbReference>
<feature type="region of interest" description="Disordered" evidence="5">
    <location>
        <begin position="1"/>
        <end position="47"/>
    </location>
</feature>
<dbReference type="SUPFAM" id="SSF50044">
    <property type="entry name" value="SH3-domain"/>
    <property type="match status" value="1"/>
</dbReference>
<dbReference type="Proteomes" id="UP000759537">
    <property type="component" value="Unassembled WGS sequence"/>
</dbReference>
<dbReference type="PROSITE" id="PS50009">
    <property type="entry name" value="RASGEF_CAT"/>
    <property type="match status" value="1"/>
</dbReference>
<dbReference type="PANTHER" id="PTHR23113">
    <property type="entry name" value="GUANINE NUCLEOTIDE EXCHANGE FACTOR"/>
    <property type="match status" value="1"/>
</dbReference>
<evidence type="ECO:0000313" key="10">
    <source>
        <dbReference type="Proteomes" id="UP000759537"/>
    </source>
</evidence>
<gene>
    <name evidence="9" type="ORF">DFH94DRAFT_78207</name>
</gene>
<feature type="domain" description="SH3" evidence="6">
    <location>
        <begin position="96"/>
        <end position="157"/>
    </location>
</feature>
<evidence type="ECO:0000259" key="7">
    <source>
        <dbReference type="PROSITE" id="PS50009"/>
    </source>
</evidence>
<dbReference type="CDD" id="cd11883">
    <property type="entry name" value="SH3_Sdc25"/>
    <property type="match status" value="1"/>
</dbReference>
<feature type="compositionally biased region" description="Basic and acidic residues" evidence="5">
    <location>
        <begin position="407"/>
        <end position="425"/>
    </location>
</feature>
<feature type="compositionally biased region" description="Polar residues" evidence="5">
    <location>
        <begin position="373"/>
        <end position="383"/>
    </location>
</feature>
<feature type="domain" description="Ras-GEF" evidence="7">
    <location>
        <begin position="978"/>
        <end position="1216"/>
    </location>
</feature>
<dbReference type="Pfam" id="PF07653">
    <property type="entry name" value="SH3_2"/>
    <property type="match status" value="1"/>
</dbReference>
<dbReference type="Pfam" id="PF00618">
    <property type="entry name" value="RasGEF_N"/>
    <property type="match status" value="1"/>
</dbReference>
<comment type="caution">
    <text evidence="9">The sequence shown here is derived from an EMBL/GenBank/DDBJ whole genome shotgun (WGS) entry which is preliminary data.</text>
</comment>
<reference evidence="9" key="2">
    <citation type="journal article" date="2020" name="Nat. Commun.">
        <title>Large-scale genome sequencing of mycorrhizal fungi provides insights into the early evolution of symbiotic traits.</title>
        <authorList>
            <person name="Miyauchi S."/>
            <person name="Kiss E."/>
            <person name="Kuo A."/>
            <person name="Drula E."/>
            <person name="Kohler A."/>
            <person name="Sanchez-Garcia M."/>
            <person name="Morin E."/>
            <person name="Andreopoulos B."/>
            <person name="Barry K.W."/>
            <person name="Bonito G."/>
            <person name="Buee M."/>
            <person name="Carver A."/>
            <person name="Chen C."/>
            <person name="Cichocki N."/>
            <person name="Clum A."/>
            <person name="Culley D."/>
            <person name="Crous P.W."/>
            <person name="Fauchery L."/>
            <person name="Girlanda M."/>
            <person name="Hayes R.D."/>
            <person name="Keri Z."/>
            <person name="LaButti K."/>
            <person name="Lipzen A."/>
            <person name="Lombard V."/>
            <person name="Magnuson J."/>
            <person name="Maillard F."/>
            <person name="Murat C."/>
            <person name="Nolan M."/>
            <person name="Ohm R.A."/>
            <person name="Pangilinan J."/>
            <person name="Pereira M.F."/>
            <person name="Perotto S."/>
            <person name="Peter M."/>
            <person name="Pfister S."/>
            <person name="Riley R."/>
            <person name="Sitrit Y."/>
            <person name="Stielow J.B."/>
            <person name="Szollosi G."/>
            <person name="Zifcakova L."/>
            <person name="Stursova M."/>
            <person name="Spatafora J.W."/>
            <person name="Tedersoo L."/>
            <person name="Vaario L.M."/>
            <person name="Yamada A."/>
            <person name="Yan M."/>
            <person name="Wang P."/>
            <person name="Xu J."/>
            <person name="Bruns T."/>
            <person name="Baldrian P."/>
            <person name="Vilgalys R."/>
            <person name="Dunand C."/>
            <person name="Henrissat B."/>
            <person name="Grigoriev I.V."/>
            <person name="Hibbett D."/>
            <person name="Nagy L.G."/>
            <person name="Martin F.M."/>
        </authorList>
    </citation>
    <scope>NUCLEOTIDE SEQUENCE</scope>
    <source>
        <strain evidence="9">Prilba</strain>
    </source>
</reference>
<sequence length="1246" mass="137475">MTSPTLKIDTSVPQDPQPHRADTNGQYQLPSSTRPLSDNSPQDYSPTTSALTLMSATASSANASTSSLLLPQVSSIYSETTVDTHLSADMSPSERSQPEYVLAMHDYIPEQRNATCLAFRAGQVIRVLNRDPSGWWDGELDGSRGWFPSNYVNGDLALLADDQLPQFISRKRTRHSPSPSRSPISVNFATGVLSSRQNPFSRDDYCPTPMVPLLHALSLLQNAVRSNRIAHFQPSVACIISCVRSVLTAVGCLSRDALLLQQFPSLAQERKRVLSELAAIVNQAKAASDDSLGEDERDMQVEKMVRLGGQVFSRLRRFLAVAVRCGVKVPDKRVSIEYPPMLLESLSTQAQEGFSSRGSLVSSSTAESEDETLGTSLRQTKNAVSLPPRARAHDNLVTTRTAARAKSMGDLRAGRRTPLETDPHPDPNSSQLQNSRALAPAESRLNSHKHRHGHSISSISSSSSFTSAGSVINPASPPFPSGPSSYEDLMEALRRTHAQYLSTIAAFIGHAHVHSRSSHAASTGHMYELVREIVDIVCKLLVVVEAVLHHPTVPAHKAANLKLAKDGLYNVISGLAESVRLLSGNLPSDMTEEQEKLALIRSATDALKAGADCVAAVKMCLNRSSGEQPFIIEQPGAFGEYSASSHSTDQVVPSRLQRAVSLNGLHQAVEDISTEDSDGTTLSQYGADRSASQQSEETTIEDSECPDFLSSPVEATSPSPVPTAQIDVGTTWSDGHGEEKVLQEKLLHGNLPSVPTANVPGQSLLDSDSWLQFHDYPPEDVSYNSEGQLVGATLRALVEKITPPNASVVDPSFSSIFFLTFRLFSTPAQLVEAIIDRYNLVPPPGLSEERTYIWQQRKGIPVRMRISNLIKSWLENYWRPTTDTVVLPALLDFNRDALALMFPGPSHRIHEILLTRKREGAQALPPTPRADLARDPSSAFTPRIIQSPFEIPRPIITKTLVTHLRNRNFTSIIITDFDCLELARQLSIMESNLFCAIQSEEILEGGEEGSKPPVNVRAVTSLSTVITGWVAESILNEGDLKRRTVLVKFFIKLADRCMMLHNFATSRSILAALDSSTISRLQQTWMGVPQKQKLQLDGVRKLADHARNYYEYRSRLRETVPPAVPFLGLYLTDITFCREGNPSHRPSPLAPEKKLFNFSKYHKMARIIQDIQRFQVHYSLKEIPEIQDFLKDAFEKSEHHGDLQDLYRRSLLVEPRQPADAPPSGDVRQLFPWTNRSHASHPLQVS</sequence>
<dbReference type="SMART" id="SM00326">
    <property type="entry name" value="SH3"/>
    <property type="match status" value="1"/>
</dbReference>
<feature type="compositionally biased region" description="Polar residues" evidence="5">
    <location>
        <begin position="23"/>
        <end position="44"/>
    </location>
</feature>
<dbReference type="Gene3D" id="2.30.30.40">
    <property type="entry name" value="SH3 Domains"/>
    <property type="match status" value="1"/>
</dbReference>
<dbReference type="OrthoDB" id="28357at2759"/>
<feature type="region of interest" description="Disordered" evidence="5">
    <location>
        <begin position="354"/>
        <end position="463"/>
    </location>
</feature>
<dbReference type="InterPro" id="IPR023578">
    <property type="entry name" value="Ras_GEF_dom_sf"/>
</dbReference>
<feature type="region of interest" description="Disordered" evidence="5">
    <location>
        <begin position="669"/>
        <end position="726"/>
    </location>
</feature>
<organism evidence="9 10">
    <name type="scientific">Russula ochroleuca</name>
    <dbReference type="NCBI Taxonomy" id="152965"/>
    <lineage>
        <taxon>Eukaryota</taxon>
        <taxon>Fungi</taxon>
        <taxon>Dikarya</taxon>
        <taxon>Basidiomycota</taxon>
        <taxon>Agaricomycotina</taxon>
        <taxon>Agaricomycetes</taxon>
        <taxon>Russulales</taxon>
        <taxon>Russulaceae</taxon>
        <taxon>Russula</taxon>
    </lineage>
</organism>
<reference evidence="9" key="1">
    <citation type="submission" date="2019-10" db="EMBL/GenBank/DDBJ databases">
        <authorList>
            <consortium name="DOE Joint Genome Institute"/>
            <person name="Kuo A."/>
            <person name="Miyauchi S."/>
            <person name="Kiss E."/>
            <person name="Drula E."/>
            <person name="Kohler A."/>
            <person name="Sanchez-Garcia M."/>
            <person name="Andreopoulos B."/>
            <person name="Barry K.W."/>
            <person name="Bonito G."/>
            <person name="Buee M."/>
            <person name="Carver A."/>
            <person name="Chen C."/>
            <person name="Cichocki N."/>
            <person name="Clum A."/>
            <person name="Culley D."/>
            <person name="Crous P.W."/>
            <person name="Fauchery L."/>
            <person name="Girlanda M."/>
            <person name="Hayes R."/>
            <person name="Keri Z."/>
            <person name="LaButti K."/>
            <person name="Lipzen A."/>
            <person name="Lombard V."/>
            <person name="Magnuson J."/>
            <person name="Maillard F."/>
            <person name="Morin E."/>
            <person name="Murat C."/>
            <person name="Nolan M."/>
            <person name="Ohm R."/>
            <person name="Pangilinan J."/>
            <person name="Pereira M."/>
            <person name="Perotto S."/>
            <person name="Peter M."/>
            <person name="Riley R."/>
            <person name="Sitrit Y."/>
            <person name="Stielow B."/>
            <person name="Szollosi G."/>
            <person name="Zifcakova L."/>
            <person name="Stursova M."/>
            <person name="Spatafora J.W."/>
            <person name="Tedersoo L."/>
            <person name="Vaario L.-M."/>
            <person name="Yamada A."/>
            <person name="Yan M."/>
            <person name="Wang P."/>
            <person name="Xu J."/>
            <person name="Bruns T."/>
            <person name="Baldrian P."/>
            <person name="Vilgalys R."/>
            <person name="Henrissat B."/>
            <person name="Grigoriev I.V."/>
            <person name="Hibbett D."/>
            <person name="Nagy L.G."/>
            <person name="Martin F.M."/>
        </authorList>
    </citation>
    <scope>NUCLEOTIDE SEQUENCE</scope>
    <source>
        <strain evidence="9">Prilba</strain>
    </source>
</reference>
<dbReference type="AlphaFoldDB" id="A0A9P5MT37"/>
<dbReference type="CDD" id="cd06224">
    <property type="entry name" value="REM"/>
    <property type="match status" value="1"/>
</dbReference>
<evidence type="ECO:0000259" key="6">
    <source>
        <dbReference type="PROSITE" id="PS50002"/>
    </source>
</evidence>
<dbReference type="EMBL" id="WHVB01000012">
    <property type="protein sequence ID" value="KAF8478060.1"/>
    <property type="molecule type" value="Genomic_DNA"/>
</dbReference>